<dbReference type="Proteomes" id="UP000887013">
    <property type="component" value="Unassembled WGS sequence"/>
</dbReference>
<sequence length="93" mass="10753">MEERSAMVVSSLFINESNSRMDAVTVHRENGIALSDRHAELLLISTTAKRNRCSRVAKFRRFLDDTTRVEENSLWGADFQYCIHNYETGWNAI</sequence>
<dbReference type="EMBL" id="BMAW01083496">
    <property type="protein sequence ID" value="GFU34332.1"/>
    <property type="molecule type" value="Genomic_DNA"/>
</dbReference>
<organism evidence="1 2">
    <name type="scientific">Nephila pilipes</name>
    <name type="common">Giant wood spider</name>
    <name type="synonym">Nephila maculata</name>
    <dbReference type="NCBI Taxonomy" id="299642"/>
    <lineage>
        <taxon>Eukaryota</taxon>
        <taxon>Metazoa</taxon>
        <taxon>Ecdysozoa</taxon>
        <taxon>Arthropoda</taxon>
        <taxon>Chelicerata</taxon>
        <taxon>Arachnida</taxon>
        <taxon>Araneae</taxon>
        <taxon>Araneomorphae</taxon>
        <taxon>Entelegynae</taxon>
        <taxon>Araneoidea</taxon>
        <taxon>Nephilidae</taxon>
        <taxon>Nephila</taxon>
    </lineage>
</organism>
<gene>
    <name evidence="1" type="ORF">NPIL_579171</name>
</gene>
<dbReference type="AlphaFoldDB" id="A0A8X6QWQ3"/>
<evidence type="ECO:0000313" key="1">
    <source>
        <dbReference type="EMBL" id="GFU34332.1"/>
    </source>
</evidence>
<keyword evidence="2" id="KW-1185">Reference proteome</keyword>
<name>A0A8X6QWQ3_NEPPI</name>
<comment type="caution">
    <text evidence="1">The sequence shown here is derived from an EMBL/GenBank/DDBJ whole genome shotgun (WGS) entry which is preliminary data.</text>
</comment>
<evidence type="ECO:0000313" key="2">
    <source>
        <dbReference type="Proteomes" id="UP000887013"/>
    </source>
</evidence>
<proteinExistence type="predicted"/>
<reference evidence="1" key="1">
    <citation type="submission" date="2020-08" db="EMBL/GenBank/DDBJ databases">
        <title>Multicomponent nature underlies the extraordinary mechanical properties of spider dragline silk.</title>
        <authorList>
            <person name="Kono N."/>
            <person name="Nakamura H."/>
            <person name="Mori M."/>
            <person name="Yoshida Y."/>
            <person name="Ohtoshi R."/>
            <person name="Malay A.D."/>
            <person name="Moran D.A.P."/>
            <person name="Tomita M."/>
            <person name="Numata K."/>
            <person name="Arakawa K."/>
        </authorList>
    </citation>
    <scope>NUCLEOTIDE SEQUENCE</scope>
</reference>
<protein>
    <submittedName>
        <fullName evidence="1">Uncharacterized protein</fullName>
    </submittedName>
</protein>
<accession>A0A8X6QWQ3</accession>